<protein>
    <submittedName>
        <fullName evidence="1">Uncharacterized protein</fullName>
    </submittedName>
</protein>
<proteinExistence type="predicted"/>
<name>H0EGE7_GLAL7</name>
<dbReference type="InParanoid" id="H0EGE7"/>
<evidence type="ECO:0000313" key="1">
    <source>
        <dbReference type="EMBL" id="EHL02482.1"/>
    </source>
</evidence>
<dbReference type="EMBL" id="AGUE01000023">
    <property type="protein sequence ID" value="EHL02482.1"/>
    <property type="molecule type" value="Genomic_DNA"/>
</dbReference>
<comment type="caution">
    <text evidence="1">The sequence shown here is derived from an EMBL/GenBank/DDBJ whole genome shotgun (WGS) entry which is preliminary data.</text>
</comment>
<sequence length="100" mass="11013">MHYSPSTPAVAFSIDFVDFVAFVVGWLAELGVCEERVHYSQVGVAEGDEFVGEVEEVADYYVEEDAEVIGVEVFVGDAGGEEEVEQLEDEELEARFGFPV</sequence>
<dbReference type="AlphaFoldDB" id="H0EGE7"/>
<evidence type="ECO:0000313" key="2">
    <source>
        <dbReference type="Proteomes" id="UP000005446"/>
    </source>
</evidence>
<organism evidence="1 2">
    <name type="scientific">Glarea lozoyensis (strain ATCC 74030 / MF5533)</name>
    <dbReference type="NCBI Taxonomy" id="1104152"/>
    <lineage>
        <taxon>Eukaryota</taxon>
        <taxon>Fungi</taxon>
        <taxon>Dikarya</taxon>
        <taxon>Ascomycota</taxon>
        <taxon>Pezizomycotina</taxon>
        <taxon>Leotiomycetes</taxon>
        <taxon>Helotiales</taxon>
        <taxon>Helotiaceae</taxon>
        <taxon>Glarea</taxon>
    </lineage>
</organism>
<dbReference type="Proteomes" id="UP000005446">
    <property type="component" value="Unassembled WGS sequence"/>
</dbReference>
<gene>
    <name evidence="1" type="ORF">M7I_1563</name>
</gene>
<keyword evidence="2" id="KW-1185">Reference proteome</keyword>
<dbReference type="HOGENOM" id="CLU_2306446_0_0_1"/>
<reference evidence="1 2" key="1">
    <citation type="journal article" date="2012" name="Eukaryot. Cell">
        <title>Genome sequence of the fungus Glarea lozoyensis: the first genome sequence of a species from the Helotiaceae family.</title>
        <authorList>
            <person name="Youssar L."/>
            <person name="Gruening B.A."/>
            <person name="Erxleben A."/>
            <person name="Guenther S."/>
            <person name="Huettel W."/>
        </authorList>
    </citation>
    <scope>NUCLEOTIDE SEQUENCE [LARGE SCALE GENOMIC DNA]</scope>
    <source>
        <strain evidence="2">ATCC 74030 / MF5533</strain>
    </source>
</reference>
<accession>H0EGE7</accession>